<proteinExistence type="predicted"/>
<dbReference type="EMBL" id="BSXS01005318">
    <property type="protein sequence ID" value="GME84192.1"/>
    <property type="molecule type" value="Genomic_DNA"/>
</dbReference>
<evidence type="ECO:0000313" key="2">
    <source>
        <dbReference type="Proteomes" id="UP001165064"/>
    </source>
</evidence>
<dbReference type="Proteomes" id="UP001165064">
    <property type="component" value="Unassembled WGS sequence"/>
</dbReference>
<evidence type="ECO:0000313" key="1">
    <source>
        <dbReference type="EMBL" id="GME84192.1"/>
    </source>
</evidence>
<sequence>MRKDYILEVKSSSDKPFPELIYQNLPPKIQQIQQLQNQVFQDCSNSNGESSTNSSSTPIEKQNLQPTATQQQQSSTIATSAPTGNKQKQNSEKYVKFSIRNSNRSKTFSSTVVKVLVIIVMTSLVCFNISNLDPIQKILTKNQSILPQNQNNDPSSFSEAISQTRKLETHEIIIKILLAILKNIFYLICAIKITSC</sequence>
<name>A0ACB5T9D5_AMBMO</name>
<keyword evidence="2" id="KW-1185">Reference proteome</keyword>
<gene>
    <name evidence="1" type="ORF">Amon02_000666800</name>
</gene>
<comment type="caution">
    <text evidence="1">The sequence shown here is derived from an EMBL/GenBank/DDBJ whole genome shotgun (WGS) entry which is preliminary data.</text>
</comment>
<organism evidence="1 2">
    <name type="scientific">Ambrosiozyma monospora</name>
    <name type="common">Yeast</name>
    <name type="synonym">Endomycopsis monosporus</name>
    <dbReference type="NCBI Taxonomy" id="43982"/>
    <lineage>
        <taxon>Eukaryota</taxon>
        <taxon>Fungi</taxon>
        <taxon>Dikarya</taxon>
        <taxon>Ascomycota</taxon>
        <taxon>Saccharomycotina</taxon>
        <taxon>Pichiomycetes</taxon>
        <taxon>Pichiales</taxon>
        <taxon>Pichiaceae</taxon>
        <taxon>Ambrosiozyma</taxon>
    </lineage>
</organism>
<reference evidence="1" key="1">
    <citation type="submission" date="2023-04" db="EMBL/GenBank/DDBJ databases">
        <title>Ambrosiozyma monospora NBRC 10751.</title>
        <authorList>
            <person name="Ichikawa N."/>
            <person name="Sato H."/>
            <person name="Tonouchi N."/>
        </authorList>
    </citation>
    <scope>NUCLEOTIDE SEQUENCE</scope>
    <source>
        <strain evidence="1">NBRC 10751</strain>
    </source>
</reference>
<accession>A0ACB5T9D5</accession>
<protein>
    <submittedName>
        <fullName evidence="1">Unnamed protein product</fullName>
    </submittedName>
</protein>